<reference evidence="3" key="1">
    <citation type="journal article" date="2019" name="Int. J. Syst. Evol. Microbiol.">
        <title>The Global Catalogue of Microorganisms (GCM) 10K type strain sequencing project: providing services to taxonomists for standard genome sequencing and annotation.</title>
        <authorList>
            <consortium name="The Broad Institute Genomics Platform"/>
            <consortium name="The Broad Institute Genome Sequencing Center for Infectious Disease"/>
            <person name="Wu L."/>
            <person name="Ma J."/>
        </authorList>
    </citation>
    <scope>NUCLEOTIDE SEQUENCE [LARGE SCALE GENOMIC DNA]</scope>
    <source>
        <strain evidence="3">NBRC 108730</strain>
    </source>
</reference>
<sequence length="149" mass="15581">MQPLRHPQTVAGLAVGHALPVEPGDPAVAHVERAEGDGAGAAGRLLPRRVRRHGTGSQVERVAGTIEVAGRDAHAVELEPARGGGGARPGRPGRRRRARCRVVGGLRGRGRPSGQGVPRSLPGQHRADDDERQGDRRPGVTVHTCRSAG</sequence>
<gene>
    <name evidence="2" type="ORF">GCM10025868_09830</name>
</gene>
<evidence type="ECO:0000313" key="2">
    <source>
        <dbReference type="EMBL" id="GMA85733.1"/>
    </source>
</evidence>
<feature type="compositionally biased region" description="Basic residues" evidence="1">
    <location>
        <begin position="91"/>
        <end position="100"/>
    </location>
</feature>
<dbReference type="EMBL" id="BSUZ01000001">
    <property type="protein sequence ID" value="GMA85733.1"/>
    <property type="molecule type" value="Genomic_DNA"/>
</dbReference>
<keyword evidence="3" id="KW-1185">Reference proteome</keyword>
<accession>A0ABQ6JC26</accession>
<feature type="region of interest" description="Disordered" evidence="1">
    <location>
        <begin position="33"/>
        <end position="58"/>
    </location>
</feature>
<organism evidence="2 3">
    <name type="scientific">Angustibacter aerolatus</name>
    <dbReference type="NCBI Taxonomy" id="1162965"/>
    <lineage>
        <taxon>Bacteria</taxon>
        <taxon>Bacillati</taxon>
        <taxon>Actinomycetota</taxon>
        <taxon>Actinomycetes</taxon>
        <taxon>Kineosporiales</taxon>
        <taxon>Kineosporiaceae</taxon>
    </lineage>
</organism>
<name>A0ABQ6JC26_9ACTN</name>
<feature type="compositionally biased region" description="Basic and acidic residues" evidence="1">
    <location>
        <begin position="125"/>
        <end position="138"/>
    </location>
</feature>
<dbReference type="Proteomes" id="UP001157017">
    <property type="component" value="Unassembled WGS sequence"/>
</dbReference>
<feature type="region of interest" description="Disordered" evidence="1">
    <location>
        <begin position="74"/>
        <end position="149"/>
    </location>
</feature>
<evidence type="ECO:0000256" key="1">
    <source>
        <dbReference type="SAM" id="MobiDB-lite"/>
    </source>
</evidence>
<evidence type="ECO:0000313" key="3">
    <source>
        <dbReference type="Proteomes" id="UP001157017"/>
    </source>
</evidence>
<proteinExistence type="predicted"/>
<protein>
    <submittedName>
        <fullName evidence="2">Uncharacterized protein</fullName>
    </submittedName>
</protein>
<comment type="caution">
    <text evidence="2">The sequence shown here is derived from an EMBL/GenBank/DDBJ whole genome shotgun (WGS) entry which is preliminary data.</text>
</comment>